<sequence length="75" mass="8500">MFDTIRVVRVEECRGTFGKEPASGWGGHWCDRCGGRGFNPVGDVFELTKESVEYDDLNDKYVQAWTTPEVEPVDD</sequence>
<dbReference type="AlphaFoldDB" id="A0A0F9CYG4"/>
<name>A0A0F9CYG4_9ZZZZ</name>
<accession>A0A0F9CYG4</accession>
<dbReference type="EMBL" id="LAZR01044340">
    <property type="protein sequence ID" value="KKL04903.1"/>
    <property type="molecule type" value="Genomic_DNA"/>
</dbReference>
<comment type="caution">
    <text evidence="1">The sequence shown here is derived from an EMBL/GenBank/DDBJ whole genome shotgun (WGS) entry which is preliminary data.</text>
</comment>
<evidence type="ECO:0000313" key="1">
    <source>
        <dbReference type="EMBL" id="KKL04903.1"/>
    </source>
</evidence>
<organism evidence="1">
    <name type="scientific">marine sediment metagenome</name>
    <dbReference type="NCBI Taxonomy" id="412755"/>
    <lineage>
        <taxon>unclassified sequences</taxon>
        <taxon>metagenomes</taxon>
        <taxon>ecological metagenomes</taxon>
    </lineage>
</organism>
<gene>
    <name evidence="1" type="ORF">LCGC14_2611390</name>
</gene>
<proteinExistence type="predicted"/>
<protein>
    <submittedName>
        <fullName evidence="1">Uncharacterized protein</fullName>
    </submittedName>
</protein>
<reference evidence="1" key="1">
    <citation type="journal article" date="2015" name="Nature">
        <title>Complex archaea that bridge the gap between prokaryotes and eukaryotes.</title>
        <authorList>
            <person name="Spang A."/>
            <person name="Saw J.H."/>
            <person name="Jorgensen S.L."/>
            <person name="Zaremba-Niedzwiedzka K."/>
            <person name="Martijn J."/>
            <person name="Lind A.E."/>
            <person name="van Eijk R."/>
            <person name="Schleper C."/>
            <person name="Guy L."/>
            <person name="Ettema T.J."/>
        </authorList>
    </citation>
    <scope>NUCLEOTIDE SEQUENCE</scope>
</reference>